<dbReference type="CDD" id="cd12215">
    <property type="entry name" value="ChiC_BD"/>
    <property type="match status" value="2"/>
</dbReference>
<feature type="domain" description="Chitin-binding type-3" evidence="3">
    <location>
        <begin position="94"/>
        <end position="136"/>
    </location>
</feature>
<dbReference type="GO" id="GO:0000272">
    <property type="term" value="P:polysaccharide catabolic process"/>
    <property type="evidence" value="ECO:0007669"/>
    <property type="project" value="UniProtKB-KW"/>
</dbReference>
<dbReference type="GO" id="GO:0030246">
    <property type="term" value="F:carbohydrate binding"/>
    <property type="evidence" value="ECO:0007669"/>
    <property type="project" value="InterPro"/>
</dbReference>
<name>A0A9X6U587_BACCE</name>
<dbReference type="Pfam" id="PF02839">
    <property type="entry name" value="CBM_5_12"/>
    <property type="match status" value="1"/>
</dbReference>
<comment type="caution">
    <text evidence="4">The sequence shown here is derived from an EMBL/GenBank/DDBJ whole genome shotgun (WGS) entry which is preliminary data.</text>
</comment>
<reference evidence="4 5" key="1">
    <citation type="submission" date="2017-09" db="EMBL/GenBank/DDBJ databases">
        <title>Large-scale bioinformatics analysis of Bacillus genomes uncovers conserved roles of natural products in bacterial physiology.</title>
        <authorList>
            <consortium name="Agbiome Team Llc"/>
            <person name="Bleich R.M."/>
            <person name="Kirk G.J."/>
            <person name="Santa Maria K.C."/>
            <person name="Allen S.E."/>
            <person name="Farag S."/>
            <person name="Shank E.A."/>
            <person name="Bowers A."/>
        </authorList>
    </citation>
    <scope>NUCLEOTIDE SEQUENCE [LARGE SCALE GENOMIC DNA]</scope>
    <source>
        <strain evidence="4 5">AFS027647</strain>
    </source>
</reference>
<dbReference type="SMART" id="SM00495">
    <property type="entry name" value="ChtBD3"/>
    <property type="match status" value="5"/>
</dbReference>
<proteinExistence type="predicted"/>
<feature type="domain" description="Chitin-binding type-3" evidence="3">
    <location>
        <begin position="47"/>
        <end position="90"/>
    </location>
</feature>
<organism evidence="4 5">
    <name type="scientific">Bacillus cereus</name>
    <dbReference type="NCBI Taxonomy" id="1396"/>
    <lineage>
        <taxon>Bacteria</taxon>
        <taxon>Bacillati</taxon>
        <taxon>Bacillota</taxon>
        <taxon>Bacilli</taxon>
        <taxon>Bacillales</taxon>
        <taxon>Bacillaceae</taxon>
        <taxon>Bacillus</taxon>
        <taxon>Bacillus cereus group</taxon>
    </lineage>
</organism>
<dbReference type="AlphaFoldDB" id="A0A9X6U587"/>
<dbReference type="Proteomes" id="UP000220691">
    <property type="component" value="Unassembled WGS sequence"/>
</dbReference>
<keyword evidence="2" id="KW-0624">Polysaccharide degradation</keyword>
<gene>
    <name evidence="4" type="ORF">CN553_31705</name>
</gene>
<sequence length="300" mass="34774">MRNSMMKNKKKQLIKGIMLLTVLGLGWGVAGDISHAVGNELSQGEETPQWDGARSYFKGNIVTYNGIQYEALWDVDGGKRPDISGRWKQLNGEIPEWSSEKEYFKGDTVIYQGVQYKARCCTLRIKPNESGTWRPMNGEISEWEEKTNYSKDEIPEWNEKKLYKAGDIVTYNGIQYEAQRNYTWGTIRPGISVKWQPVDGDEFIAEWDKDEIYELGESVTYQGTKYEAQRCMYDIKPGESAEWKPVDYGIIISEWDKYHYYVKGDIVIFKGIHYKAKGYTIDCNTSPDINKDYWTVIETQ</sequence>
<feature type="domain" description="Chitin-binding type-3" evidence="3">
    <location>
        <begin position="154"/>
        <end position="198"/>
    </location>
</feature>
<evidence type="ECO:0000313" key="4">
    <source>
        <dbReference type="EMBL" id="PEN75547.1"/>
    </source>
</evidence>
<dbReference type="SUPFAM" id="SSF51055">
    <property type="entry name" value="Carbohydrate binding domain"/>
    <property type="match status" value="5"/>
</dbReference>
<keyword evidence="2" id="KW-0119">Carbohydrate metabolism</keyword>
<protein>
    <recommendedName>
        <fullName evidence="3">Chitin-binding type-3 domain-containing protein</fullName>
    </recommendedName>
</protein>
<evidence type="ECO:0000256" key="1">
    <source>
        <dbReference type="ARBA" id="ARBA00022801"/>
    </source>
</evidence>
<dbReference type="GO" id="GO:0004553">
    <property type="term" value="F:hydrolase activity, hydrolyzing O-glycosyl compounds"/>
    <property type="evidence" value="ECO:0007669"/>
    <property type="project" value="InterPro"/>
</dbReference>
<feature type="domain" description="Chitin-binding type-3" evidence="3">
    <location>
        <begin position="204"/>
        <end position="246"/>
    </location>
</feature>
<feature type="domain" description="Chitin-binding type-3" evidence="3">
    <location>
        <begin position="252"/>
        <end position="297"/>
    </location>
</feature>
<keyword evidence="1" id="KW-0378">Hydrolase</keyword>
<evidence type="ECO:0000259" key="3">
    <source>
        <dbReference type="SMART" id="SM00495"/>
    </source>
</evidence>
<accession>A0A9X6U587</accession>
<evidence type="ECO:0000313" key="5">
    <source>
        <dbReference type="Proteomes" id="UP000220691"/>
    </source>
</evidence>
<dbReference type="InterPro" id="IPR003610">
    <property type="entry name" value="CBM5/12"/>
</dbReference>
<dbReference type="InterPro" id="IPR036573">
    <property type="entry name" value="CBM_sf_5/12"/>
</dbReference>
<dbReference type="GO" id="GO:0005576">
    <property type="term" value="C:extracellular region"/>
    <property type="evidence" value="ECO:0007669"/>
    <property type="project" value="InterPro"/>
</dbReference>
<evidence type="ECO:0000256" key="2">
    <source>
        <dbReference type="ARBA" id="ARBA00023326"/>
    </source>
</evidence>
<dbReference type="EMBL" id="NUAN01000368">
    <property type="protein sequence ID" value="PEN75547.1"/>
    <property type="molecule type" value="Genomic_DNA"/>
</dbReference>
<dbReference type="Gene3D" id="2.10.10.20">
    <property type="entry name" value="Carbohydrate-binding module superfamily 5/12"/>
    <property type="match status" value="5"/>
</dbReference>